<dbReference type="PANTHER" id="PTHR42734">
    <property type="entry name" value="METAL TRANSPORT SYSTEM ATP-BINDING PROTEIN TM_0124-RELATED"/>
    <property type="match status" value="1"/>
</dbReference>
<dbReference type="PROSITE" id="PS50893">
    <property type="entry name" value="ABC_TRANSPORTER_2"/>
    <property type="match status" value="1"/>
</dbReference>
<evidence type="ECO:0000313" key="7">
    <source>
        <dbReference type="Proteomes" id="UP000823615"/>
    </source>
</evidence>
<evidence type="ECO:0000256" key="3">
    <source>
        <dbReference type="ARBA" id="ARBA00022741"/>
    </source>
</evidence>
<sequence>MEAFRIEHADVRRDGKYILSDVSIKAEIGERIAIIGPNGAGKSTLVDVIDRRVYPLATERYKSSLFGEERWIVSELRVKIGHVSPSQDEFFRTTYTAREIVASGLHASLGFDFHHEIDPQDWEKADRELEKVSMLGKKDRTMNTLSTGEMRRVLLARAAITEPSILLLDEATAGLDFPSRADLRTTISNYATENRTIVMVTHELSEIIPAIDRIVLMKDGKIVMEGNKEETLREDILSDLYSRKVHVAEADGIYTAFC</sequence>
<keyword evidence="4 6" id="KW-0067">ATP-binding</keyword>
<dbReference type="EMBL" id="JADIMT010000003">
    <property type="protein sequence ID" value="MBO8435391.1"/>
    <property type="molecule type" value="Genomic_DNA"/>
</dbReference>
<dbReference type="PANTHER" id="PTHR42734:SF17">
    <property type="entry name" value="METAL TRANSPORT SYSTEM ATP-BINDING PROTEIN TM_0124-RELATED"/>
    <property type="match status" value="1"/>
</dbReference>
<evidence type="ECO:0000256" key="4">
    <source>
        <dbReference type="ARBA" id="ARBA00022840"/>
    </source>
</evidence>
<evidence type="ECO:0000313" key="6">
    <source>
        <dbReference type="EMBL" id="MBO8435391.1"/>
    </source>
</evidence>
<gene>
    <name evidence="6" type="ORF">IAA97_00200</name>
</gene>
<dbReference type="Gene3D" id="3.40.50.300">
    <property type="entry name" value="P-loop containing nucleotide triphosphate hydrolases"/>
    <property type="match status" value="1"/>
</dbReference>
<dbReference type="GO" id="GO:0005524">
    <property type="term" value="F:ATP binding"/>
    <property type="evidence" value="ECO:0007669"/>
    <property type="project" value="UniProtKB-KW"/>
</dbReference>
<dbReference type="InterPro" id="IPR027417">
    <property type="entry name" value="P-loop_NTPase"/>
</dbReference>
<protein>
    <submittedName>
        <fullName evidence="6">ATP-binding cassette domain-containing protein</fullName>
    </submittedName>
</protein>
<evidence type="ECO:0000256" key="1">
    <source>
        <dbReference type="ARBA" id="ARBA00005417"/>
    </source>
</evidence>
<dbReference type="InterPro" id="IPR003439">
    <property type="entry name" value="ABC_transporter-like_ATP-bd"/>
</dbReference>
<reference evidence="6" key="1">
    <citation type="submission" date="2020-10" db="EMBL/GenBank/DDBJ databases">
        <authorList>
            <person name="Gilroy R."/>
        </authorList>
    </citation>
    <scope>NUCLEOTIDE SEQUENCE</scope>
    <source>
        <strain evidence="6">7293</strain>
    </source>
</reference>
<name>A0A9D9DZI1_9SPIO</name>
<evidence type="ECO:0000256" key="2">
    <source>
        <dbReference type="ARBA" id="ARBA00022448"/>
    </source>
</evidence>
<dbReference type="GO" id="GO:0016887">
    <property type="term" value="F:ATP hydrolysis activity"/>
    <property type="evidence" value="ECO:0007669"/>
    <property type="project" value="InterPro"/>
</dbReference>
<proteinExistence type="inferred from homology"/>
<dbReference type="InterPro" id="IPR050153">
    <property type="entry name" value="Metal_Ion_Import_ABC"/>
</dbReference>
<dbReference type="Proteomes" id="UP000823615">
    <property type="component" value="Unassembled WGS sequence"/>
</dbReference>
<evidence type="ECO:0000259" key="5">
    <source>
        <dbReference type="PROSITE" id="PS50893"/>
    </source>
</evidence>
<dbReference type="InterPro" id="IPR003593">
    <property type="entry name" value="AAA+_ATPase"/>
</dbReference>
<keyword evidence="3" id="KW-0547">Nucleotide-binding</keyword>
<reference evidence="6" key="2">
    <citation type="journal article" date="2021" name="PeerJ">
        <title>Extensive microbial diversity within the chicken gut microbiome revealed by metagenomics and culture.</title>
        <authorList>
            <person name="Gilroy R."/>
            <person name="Ravi A."/>
            <person name="Getino M."/>
            <person name="Pursley I."/>
            <person name="Horton D.L."/>
            <person name="Alikhan N.F."/>
            <person name="Baker D."/>
            <person name="Gharbi K."/>
            <person name="Hall N."/>
            <person name="Watson M."/>
            <person name="Adriaenssens E.M."/>
            <person name="Foster-Nyarko E."/>
            <person name="Jarju S."/>
            <person name="Secka A."/>
            <person name="Antonio M."/>
            <person name="Oren A."/>
            <person name="Chaudhuri R.R."/>
            <person name="La Ragione R."/>
            <person name="Hildebrand F."/>
            <person name="Pallen M.J."/>
        </authorList>
    </citation>
    <scope>NUCLEOTIDE SEQUENCE</scope>
    <source>
        <strain evidence="6">7293</strain>
    </source>
</reference>
<keyword evidence="2" id="KW-0813">Transport</keyword>
<feature type="domain" description="ABC transporter" evidence="5">
    <location>
        <begin position="4"/>
        <end position="244"/>
    </location>
</feature>
<dbReference type="SUPFAM" id="SSF52540">
    <property type="entry name" value="P-loop containing nucleoside triphosphate hydrolases"/>
    <property type="match status" value="1"/>
</dbReference>
<dbReference type="Pfam" id="PF00005">
    <property type="entry name" value="ABC_tran"/>
    <property type="match status" value="1"/>
</dbReference>
<comment type="similarity">
    <text evidence="1">Belongs to the ABC transporter superfamily.</text>
</comment>
<comment type="caution">
    <text evidence="6">The sequence shown here is derived from an EMBL/GenBank/DDBJ whole genome shotgun (WGS) entry which is preliminary data.</text>
</comment>
<organism evidence="6 7">
    <name type="scientific">Candidatus Ornithospirochaeta stercoripullorum</name>
    <dbReference type="NCBI Taxonomy" id="2840899"/>
    <lineage>
        <taxon>Bacteria</taxon>
        <taxon>Pseudomonadati</taxon>
        <taxon>Spirochaetota</taxon>
        <taxon>Spirochaetia</taxon>
        <taxon>Spirochaetales</taxon>
        <taxon>Spirochaetaceae</taxon>
        <taxon>Spirochaetaceae incertae sedis</taxon>
        <taxon>Candidatus Ornithospirochaeta</taxon>
    </lineage>
</organism>
<dbReference type="SMART" id="SM00382">
    <property type="entry name" value="AAA"/>
    <property type="match status" value="1"/>
</dbReference>
<accession>A0A9D9DZI1</accession>
<dbReference type="AlphaFoldDB" id="A0A9D9DZI1"/>